<reference evidence="2" key="1">
    <citation type="journal article" date="2023" name="Front. Plant Sci.">
        <title>Chromosomal-level genome assembly of Melastoma candidum provides insights into trichome evolution.</title>
        <authorList>
            <person name="Zhong Y."/>
            <person name="Wu W."/>
            <person name="Sun C."/>
            <person name="Zou P."/>
            <person name="Liu Y."/>
            <person name="Dai S."/>
            <person name="Zhou R."/>
        </authorList>
    </citation>
    <scope>NUCLEOTIDE SEQUENCE [LARGE SCALE GENOMIC DNA]</scope>
</reference>
<evidence type="ECO:0000313" key="2">
    <source>
        <dbReference type="Proteomes" id="UP001057402"/>
    </source>
</evidence>
<accession>A0ACB9MC20</accession>
<dbReference type="EMBL" id="CM042889">
    <property type="protein sequence ID" value="KAI4320944.1"/>
    <property type="molecule type" value="Genomic_DNA"/>
</dbReference>
<gene>
    <name evidence="1" type="ORF">MLD38_034376</name>
</gene>
<comment type="caution">
    <text evidence="1">The sequence shown here is derived from an EMBL/GenBank/DDBJ whole genome shotgun (WGS) entry which is preliminary data.</text>
</comment>
<proteinExistence type="predicted"/>
<name>A0ACB9MC20_9MYRT</name>
<dbReference type="Proteomes" id="UP001057402">
    <property type="component" value="Chromosome 10"/>
</dbReference>
<sequence>MISLVWCYLSHCFPKPSSCFCPLPNGGILATDSCCRTPPSSFMFHTYAYFIRHHLPITRFIINVQISQVSHSFRSQAWHVTPKPKPSLRLLSSLLVSSNRLLTTNTNTNTATANQTTSMPVIIKAEPVPEGVWRLLCAMQLHPARDIGKQGVLPMPRKAHQPQKPLQMPLE</sequence>
<keyword evidence="2" id="KW-1185">Reference proteome</keyword>
<evidence type="ECO:0000313" key="1">
    <source>
        <dbReference type="EMBL" id="KAI4320944.1"/>
    </source>
</evidence>
<protein>
    <submittedName>
        <fullName evidence="1">Uncharacterized protein</fullName>
    </submittedName>
</protein>
<organism evidence="1 2">
    <name type="scientific">Melastoma candidum</name>
    <dbReference type="NCBI Taxonomy" id="119954"/>
    <lineage>
        <taxon>Eukaryota</taxon>
        <taxon>Viridiplantae</taxon>
        <taxon>Streptophyta</taxon>
        <taxon>Embryophyta</taxon>
        <taxon>Tracheophyta</taxon>
        <taxon>Spermatophyta</taxon>
        <taxon>Magnoliopsida</taxon>
        <taxon>eudicotyledons</taxon>
        <taxon>Gunneridae</taxon>
        <taxon>Pentapetalae</taxon>
        <taxon>rosids</taxon>
        <taxon>malvids</taxon>
        <taxon>Myrtales</taxon>
        <taxon>Melastomataceae</taxon>
        <taxon>Melastomatoideae</taxon>
        <taxon>Melastomateae</taxon>
        <taxon>Melastoma</taxon>
    </lineage>
</organism>